<proteinExistence type="predicted"/>
<gene>
    <name evidence="1" type="ORF">I4W93_017585</name>
</gene>
<sequence>MTKGLIYILVIIVVAGCVSTSNKGEQDFKASNELATAQKYEEAIAYLELAISKSPKNSQYIQRLDELKKSYFQNASLTIQNLQKEELTKAKLDEIESNISGLENAGIDSSLISPLKTSFANTAAIFFDDLKLRHLKAQSSIDQADWVNAHKELSKINSKYPNYEDVNQRINTVESQALRSFVRTANDALQADKFDVAEEAIDKLLLILPNNPIALNLDKKLRSIDRPKHFSEKAIRAFETQDWATVIESCKLAGSYKSSMQCLEMVDTSKKRLTAEIIKSIDATMAERRYFRAAQLYRQLTDLNPSDENGLKIIKDKLARNINQSAMSYQSMGNNAIAWHLLQLNESLDSYYPDLQRQKLDAEDDVMAKSRRSIAVFDFSSPSEASNSGVIVANNLISKLFNNASRDIRVIERDSLLSIRDEMKIGQSSTISETAAKEMGKNYGIDYAIIGSVLLYRVDESTSTSSKSVRYKIGEKIDDNIEYLNWKATNPSPTKKELQEAPKAKIMVPEYGQKDYEVTQKRKVGFIQLSFRIVNVLTGENTHVETLEKTLEVTASANSGVEEAGVKFQEMQIATNTEILQSLTDEIVENMASEILNPLQRLGMFYFDAATDREQRNELDQAIELYTYAIFNEKLKSVTNSPLIESASDKLKRLLADYRFSAEK</sequence>
<dbReference type="EMBL" id="JAERPS020000007">
    <property type="protein sequence ID" value="MBZ9613409.1"/>
    <property type="molecule type" value="Genomic_DNA"/>
</dbReference>
<reference evidence="1 2" key="1">
    <citation type="submission" date="2021-08" db="EMBL/GenBank/DDBJ databases">
        <title>Rheinheimera aquimaris sp. nov., isolated from seawater of the East Sea in Korea.</title>
        <authorList>
            <person name="Kim K.H."/>
            <person name="Wenting R."/>
            <person name="Kim K.R."/>
            <person name="Jeon C.O."/>
        </authorList>
    </citation>
    <scope>NUCLEOTIDE SEQUENCE [LARGE SCALE GENOMIC DNA]</scope>
    <source>
        <strain evidence="1 2">MA-13</strain>
    </source>
</reference>
<dbReference type="Pfam" id="PF03783">
    <property type="entry name" value="CsgG"/>
    <property type="match status" value="1"/>
</dbReference>
<dbReference type="RefSeq" id="WP_205312156.1">
    <property type="nucleotide sequence ID" value="NZ_JAERPS020000007.1"/>
</dbReference>
<dbReference type="PROSITE" id="PS51257">
    <property type="entry name" value="PROKAR_LIPOPROTEIN"/>
    <property type="match status" value="1"/>
</dbReference>
<evidence type="ECO:0000313" key="1">
    <source>
        <dbReference type="EMBL" id="MBZ9613409.1"/>
    </source>
</evidence>
<keyword evidence="2" id="KW-1185">Reference proteome</keyword>
<comment type="caution">
    <text evidence="1">The sequence shown here is derived from an EMBL/GenBank/DDBJ whole genome shotgun (WGS) entry which is preliminary data.</text>
</comment>
<name>A0ABS7XE58_9GAMM</name>
<dbReference type="InterPro" id="IPR011990">
    <property type="entry name" value="TPR-like_helical_dom_sf"/>
</dbReference>
<dbReference type="Gene3D" id="3.40.50.10610">
    <property type="entry name" value="ABC-type transport auxiliary lipoprotein component"/>
    <property type="match status" value="1"/>
</dbReference>
<organism evidence="1 2">
    <name type="scientific">Rheinheimera maricola</name>
    <dbReference type="NCBI Taxonomy" id="2793282"/>
    <lineage>
        <taxon>Bacteria</taxon>
        <taxon>Pseudomonadati</taxon>
        <taxon>Pseudomonadota</taxon>
        <taxon>Gammaproteobacteria</taxon>
        <taxon>Chromatiales</taxon>
        <taxon>Chromatiaceae</taxon>
        <taxon>Rheinheimera</taxon>
    </lineage>
</organism>
<evidence type="ECO:0000313" key="2">
    <source>
        <dbReference type="Proteomes" id="UP000663814"/>
    </source>
</evidence>
<protein>
    <submittedName>
        <fullName evidence="1">CsgG/HfaB family protein</fullName>
    </submittedName>
</protein>
<accession>A0ABS7XE58</accession>
<dbReference type="InterPro" id="IPR005534">
    <property type="entry name" value="Curli_assmbl/transp-comp_CsgG"/>
</dbReference>
<dbReference type="SUPFAM" id="SSF48452">
    <property type="entry name" value="TPR-like"/>
    <property type="match status" value="1"/>
</dbReference>
<dbReference type="Proteomes" id="UP000663814">
    <property type="component" value="Unassembled WGS sequence"/>
</dbReference>